<dbReference type="InterPro" id="IPR050855">
    <property type="entry name" value="NDM-1-like"/>
</dbReference>
<dbReference type="SMART" id="SM00849">
    <property type="entry name" value="Lactamase_B"/>
    <property type="match status" value="1"/>
</dbReference>
<gene>
    <name evidence="2" type="ORF">B5F14_08980</name>
</gene>
<evidence type="ECO:0000259" key="1">
    <source>
        <dbReference type="SMART" id="SM00849"/>
    </source>
</evidence>
<organism evidence="2 3">
    <name type="scientific">Faecalitalea cylindroides</name>
    <dbReference type="NCBI Taxonomy" id="39483"/>
    <lineage>
        <taxon>Bacteria</taxon>
        <taxon>Bacillati</taxon>
        <taxon>Bacillota</taxon>
        <taxon>Erysipelotrichia</taxon>
        <taxon>Erysipelotrichales</taxon>
        <taxon>Erysipelotrichaceae</taxon>
        <taxon>Faecalitalea</taxon>
    </lineage>
</organism>
<dbReference type="PANTHER" id="PTHR42951:SF18">
    <property type="entry name" value="METALLO-HYDROLASE MJ0296-RELATED"/>
    <property type="match status" value="1"/>
</dbReference>
<reference evidence="3" key="1">
    <citation type="submission" date="2017-04" db="EMBL/GenBank/DDBJ databases">
        <title>Function of individual gut microbiota members based on whole genome sequencing of pure cultures obtained from chicken caecum.</title>
        <authorList>
            <person name="Medvecky M."/>
            <person name="Cejkova D."/>
            <person name="Polansky O."/>
            <person name="Karasova D."/>
            <person name="Kubasova T."/>
            <person name="Cizek A."/>
            <person name="Rychlik I."/>
        </authorList>
    </citation>
    <scope>NUCLEOTIDE SEQUENCE [LARGE SCALE GENOMIC DNA]</scope>
    <source>
        <strain evidence="3">An178</strain>
    </source>
</reference>
<dbReference type="Gene3D" id="3.60.15.10">
    <property type="entry name" value="Ribonuclease Z/Hydroxyacylglutathione hydrolase-like"/>
    <property type="match status" value="1"/>
</dbReference>
<accession>A0A1Y4LNC6</accession>
<dbReference type="AlphaFoldDB" id="A0A1Y4LNC6"/>
<proteinExistence type="predicted"/>
<keyword evidence="3" id="KW-1185">Reference proteome</keyword>
<feature type="domain" description="Metallo-beta-lactamase" evidence="1">
    <location>
        <begin position="18"/>
        <end position="209"/>
    </location>
</feature>
<dbReference type="PANTHER" id="PTHR42951">
    <property type="entry name" value="METALLO-BETA-LACTAMASE DOMAIN-CONTAINING"/>
    <property type="match status" value="1"/>
</dbReference>
<name>A0A1Y4LNC6_9FIRM</name>
<dbReference type="Proteomes" id="UP000195447">
    <property type="component" value="Unassembled WGS sequence"/>
</dbReference>
<comment type="caution">
    <text evidence="2">The sequence shown here is derived from an EMBL/GenBank/DDBJ whole genome shotgun (WGS) entry which is preliminary data.</text>
</comment>
<evidence type="ECO:0000313" key="3">
    <source>
        <dbReference type="Proteomes" id="UP000195447"/>
    </source>
</evidence>
<dbReference type="InterPro" id="IPR001279">
    <property type="entry name" value="Metallo-B-lactamas"/>
</dbReference>
<evidence type="ECO:0000313" key="2">
    <source>
        <dbReference type="EMBL" id="OUP57350.1"/>
    </source>
</evidence>
<dbReference type="CDD" id="cd06262">
    <property type="entry name" value="metallo-hydrolase-like_MBL-fold"/>
    <property type="match status" value="1"/>
</dbReference>
<dbReference type="GO" id="GO:0016787">
    <property type="term" value="F:hydrolase activity"/>
    <property type="evidence" value="ECO:0007669"/>
    <property type="project" value="UniProtKB-KW"/>
</dbReference>
<dbReference type="InterPro" id="IPR036866">
    <property type="entry name" value="RibonucZ/Hydroxyglut_hydro"/>
</dbReference>
<dbReference type="EMBL" id="NFKM01000021">
    <property type="protein sequence ID" value="OUP57350.1"/>
    <property type="molecule type" value="Genomic_DNA"/>
</dbReference>
<sequence>MKINDRIYWISGGPWGYLGNAYAIKHSNGYVLVDTGSPEALDVIVKNLKYWNIDEDKITHVLITHAHDDHTGCAHYFQKCGAKIVIGKEDAKMLEDGHLGEYSPCTNHVMPACKADILIDKDEILQIGDLEFEILCLPGHTDGTLLYFVRIDNENVMFSGDMFYTDGKWGEETRTGWKGDLSYNSKKLGKSFEKLYKLKEEPDLALAGHGIPRFGKEAEVIRLAYKYYLKFDR</sequence>
<keyword evidence="2" id="KW-0378">Hydrolase</keyword>
<dbReference type="RefSeq" id="WP_087159068.1">
    <property type="nucleotide sequence ID" value="NZ_NFKM01000021.1"/>
</dbReference>
<protein>
    <submittedName>
        <fullName evidence="2">MBL fold hydrolase</fullName>
    </submittedName>
</protein>
<dbReference type="SUPFAM" id="SSF56281">
    <property type="entry name" value="Metallo-hydrolase/oxidoreductase"/>
    <property type="match status" value="1"/>
</dbReference>
<dbReference type="Pfam" id="PF00753">
    <property type="entry name" value="Lactamase_B"/>
    <property type="match status" value="1"/>
</dbReference>